<feature type="domain" description="Solute-binding protein family 3/N-terminal" evidence="9">
    <location>
        <begin position="64"/>
        <end position="282"/>
    </location>
</feature>
<dbReference type="Gene3D" id="3.40.190.10">
    <property type="entry name" value="Periplasmic binding protein-like II"/>
    <property type="match status" value="2"/>
</dbReference>
<dbReference type="NCBIfam" id="TIGR01728">
    <property type="entry name" value="SsuA_fam"/>
    <property type="match status" value="1"/>
</dbReference>
<dbReference type="InterPro" id="IPR001638">
    <property type="entry name" value="Solute-binding_3/MltF_N"/>
</dbReference>
<evidence type="ECO:0000256" key="8">
    <source>
        <dbReference type="SAM" id="SignalP"/>
    </source>
</evidence>
<dbReference type="OrthoDB" id="286202at2"/>
<dbReference type="KEGG" id="pswu:SY83_02050"/>
<protein>
    <recommendedName>
        <fullName evidence="6">Putative aliphatic sulfonates-binding protein</fullName>
    </recommendedName>
</protein>
<evidence type="ECO:0000256" key="5">
    <source>
        <dbReference type="ARBA" id="ARBA00055538"/>
    </source>
</evidence>
<comment type="function">
    <text evidence="5">Part of a binding-protein-dependent transport system for aliphatic sulfonates. Putative binding protein.</text>
</comment>
<dbReference type="SMART" id="SM00062">
    <property type="entry name" value="PBPb"/>
    <property type="match status" value="1"/>
</dbReference>
<dbReference type="PANTHER" id="PTHR30024:SF42">
    <property type="entry name" value="ALIPHATIC SULFONATES-BINDING PROTEIN-RELATED"/>
    <property type="match status" value="1"/>
</dbReference>
<dbReference type="InterPro" id="IPR010067">
    <property type="entry name" value="ABC_SsuA_sub-bd"/>
</dbReference>
<dbReference type="STRING" id="1178515.SY83_02050"/>
<sequence>MVKGKALLLLLVLLVFGVLSACAQNDNANVQNNNPEAKTDAKTETNTEVTPSNAAPAEPKEEVVVNIGIQQSIWPILAAREKGWFEEEFSKVGAKVKWVEFQSGPAYFESFASGRLDFGRVGNIPVLAGQAAKIGFKEIATASQGEKGDAILVPKGSPIQKIQDLKGKQIAVAKGSSAYGLLYKVLEAAGLKPEDVKIIQLQPDEGQPAFETGKVDAWAIWEPFQSIQVLKNGARVLANGETVGSYTPGFQLVRTEFAEEHPELVVLYLKVTEKATRWQLENKDEAITFYAQLKKQDNETMRRVLENSEPSNVAITQEIIDAQQGTADLLLSIGGLKEKLNVSEVVDNTYIEQALKELKAEK</sequence>
<dbReference type="PATRIC" id="fig|1178515.4.peg.389"/>
<dbReference type="FunFam" id="3.40.190.10:FF:000050">
    <property type="entry name" value="Sulfonate ABC transporter substrate-binding protein"/>
    <property type="match status" value="1"/>
</dbReference>
<evidence type="ECO:0000313" key="10">
    <source>
        <dbReference type="EMBL" id="ANE45312.1"/>
    </source>
</evidence>
<proteinExistence type="inferred from homology"/>
<evidence type="ECO:0000256" key="3">
    <source>
        <dbReference type="ARBA" id="ARBA00022448"/>
    </source>
</evidence>
<feature type="chain" id="PRO_5039517861" description="Putative aliphatic sulfonates-binding protein" evidence="8">
    <location>
        <begin position="24"/>
        <end position="362"/>
    </location>
</feature>
<dbReference type="GO" id="GO:0016020">
    <property type="term" value="C:membrane"/>
    <property type="evidence" value="ECO:0007669"/>
    <property type="project" value="InterPro"/>
</dbReference>
<dbReference type="GO" id="GO:0042597">
    <property type="term" value="C:periplasmic space"/>
    <property type="evidence" value="ECO:0007669"/>
    <property type="project" value="UniProtKB-SubCell"/>
</dbReference>
<dbReference type="Pfam" id="PF09084">
    <property type="entry name" value="NMT1"/>
    <property type="match status" value="1"/>
</dbReference>
<comment type="subcellular location">
    <subcellularLocation>
        <location evidence="1">Periplasm</location>
    </subcellularLocation>
</comment>
<feature type="region of interest" description="Disordered" evidence="7">
    <location>
        <begin position="27"/>
        <end position="57"/>
    </location>
</feature>
<dbReference type="PANTHER" id="PTHR30024">
    <property type="entry name" value="ALIPHATIC SULFONATES-BINDING PROTEIN-RELATED"/>
    <property type="match status" value="1"/>
</dbReference>
<evidence type="ECO:0000256" key="4">
    <source>
        <dbReference type="ARBA" id="ARBA00022729"/>
    </source>
</evidence>
<keyword evidence="11" id="KW-1185">Reference proteome</keyword>
<feature type="signal peptide" evidence="8">
    <location>
        <begin position="1"/>
        <end position="23"/>
    </location>
</feature>
<evidence type="ECO:0000256" key="6">
    <source>
        <dbReference type="ARBA" id="ARBA00070228"/>
    </source>
</evidence>
<accession>A0A172TED2</accession>
<gene>
    <name evidence="10" type="ORF">SY83_02050</name>
</gene>
<keyword evidence="4 8" id="KW-0732">Signal</keyword>
<evidence type="ECO:0000256" key="2">
    <source>
        <dbReference type="ARBA" id="ARBA00010742"/>
    </source>
</evidence>
<evidence type="ECO:0000256" key="7">
    <source>
        <dbReference type="SAM" id="MobiDB-lite"/>
    </source>
</evidence>
<dbReference type="PROSITE" id="PS51257">
    <property type="entry name" value="PROKAR_LIPOPROTEIN"/>
    <property type="match status" value="1"/>
</dbReference>
<keyword evidence="3" id="KW-0813">Transport</keyword>
<reference evidence="10 11" key="1">
    <citation type="submission" date="2015-01" db="EMBL/GenBank/DDBJ databases">
        <title>Paenibacillus swuensis/DY6/whole genome sequencing.</title>
        <authorList>
            <person name="Kim M.K."/>
            <person name="Srinivasan S."/>
            <person name="Lee J.-J."/>
        </authorList>
    </citation>
    <scope>NUCLEOTIDE SEQUENCE [LARGE SCALE GENOMIC DNA]</scope>
    <source>
        <strain evidence="10 11">DY6</strain>
    </source>
</reference>
<evidence type="ECO:0000259" key="9">
    <source>
        <dbReference type="SMART" id="SM00062"/>
    </source>
</evidence>
<organism evidence="10 11">
    <name type="scientific">Paenibacillus swuensis</name>
    <dbReference type="NCBI Taxonomy" id="1178515"/>
    <lineage>
        <taxon>Bacteria</taxon>
        <taxon>Bacillati</taxon>
        <taxon>Bacillota</taxon>
        <taxon>Bacilli</taxon>
        <taxon>Bacillales</taxon>
        <taxon>Paenibacillaceae</taxon>
        <taxon>Paenibacillus</taxon>
    </lineage>
</organism>
<dbReference type="AlphaFoldDB" id="A0A172TED2"/>
<comment type="similarity">
    <text evidence="2">Belongs to the bacterial solute-binding protein SsuA/TauA family.</text>
</comment>
<dbReference type="Proteomes" id="UP000076927">
    <property type="component" value="Chromosome"/>
</dbReference>
<dbReference type="SUPFAM" id="SSF53850">
    <property type="entry name" value="Periplasmic binding protein-like II"/>
    <property type="match status" value="1"/>
</dbReference>
<dbReference type="InterPro" id="IPR015168">
    <property type="entry name" value="SsuA/THI5"/>
</dbReference>
<dbReference type="GO" id="GO:0042626">
    <property type="term" value="F:ATPase-coupled transmembrane transporter activity"/>
    <property type="evidence" value="ECO:0007669"/>
    <property type="project" value="InterPro"/>
</dbReference>
<name>A0A172TED2_9BACL</name>
<evidence type="ECO:0000256" key="1">
    <source>
        <dbReference type="ARBA" id="ARBA00004418"/>
    </source>
</evidence>
<dbReference type="EMBL" id="CP011388">
    <property type="protein sequence ID" value="ANE45312.1"/>
    <property type="molecule type" value="Genomic_DNA"/>
</dbReference>
<evidence type="ECO:0000313" key="11">
    <source>
        <dbReference type="Proteomes" id="UP000076927"/>
    </source>
</evidence>